<dbReference type="SUPFAM" id="SSF53474">
    <property type="entry name" value="alpha/beta-Hydrolases"/>
    <property type="match status" value="1"/>
</dbReference>
<feature type="domain" description="AB hydrolase-1" evidence="1">
    <location>
        <begin position="53"/>
        <end position="292"/>
    </location>
</feature>
<accession>A0AAV9A9D5</accession>
<dbReference type="GO" id="GO:0003824">
    <property type="term" value="F:catalytic activity"/>
    <property type="evidence" value="ECO:0007669"/>
    <property type="project" value="InterPro"/>
</dbReference>
<dbReference type="AlphaFoldDB" id="A0AAV9A9D5"/>
<dbReference type="InterPro" id="IPR000073">
    <property type="entry name" value="AB_hydrolase_1"/>
</dbReference>
<reference evidence="2" key="1">
    <citation type="journal article" date="2023" name="Nat. Commun.">
        <title>Diploid and tetraploid genomes of Acorus and the evolution of monocots.</title>
        <authorList>
            <person name="Ma L."/>
            <person name="Liu K.W."/>
            <person name="Li Z."/>
            <person name="Hsiao Y.Y."/>
            <person name="Qi Y."/>
            <person name="Fu T."/>
            <person name="Tang G.D."/>
            <person name="Zhang D."/>
            <person name="Sun W.H."/>
            <person name="Liu D.K."/>
            <person name="Li Y."/>
            <person name="Chen G.Z."/>
            <person name="Liu X.D."/>
            <person name="Liao X.Y."/>
            <person name="Jiang Y.T."/>
            <person name="Yu X."/>
            <person name="Hao Y."/>
            <person name="Huang J."/>
            <person name="Zhao X.W."/>
            <person name="Ke S."/>
            <person name="Chen Y.Y."/>
            <person name="Wu W.L."/>
            <person name="Hsu J.L."/>
            <person name="Lin Y.F."/>
            <person name="Huang M.D."/>
            <person name="Li C.Y."/>
            <person name="Huang L."/>
            <person name="Wang Z.W."/>
            <person name="Zhao X."/>
            <person name="Zhong W.Y."/>
            <person name="Peng D.H."/>
            <person name="Ahmad S."/>
            <person name="Lan S."/>
            <person name="Zhang J.S."/>
            <person name="Tsai W.C."/>
            <person name="Van de Peer Y."/>
            <person name="Liu Z.J."/>
        </authorList>
    </citation>
    <scope>NUCLEOTIDE SEQUENCE</scope>
    <source>
        <strain evidence="2">SCP</strain>
    </source>
</reference>
<dbReference type="InterPro" id="IPR029058">
    <property type="entry name" value="AB_hydrolase_fold"/>
</dbReference>
<proteinExistence type="predicted"/>
<gene>
    <name evidence="2" type="ORF">QJS04_geneDACA013357</name>
</gene>
<sequence>MSKCFSFTSFRDRLYRLTFTNAGLRQATTVLHGGSTTVQWWVPRSPDPSKQSLLLLHGFGANATWQWSDHLRPLLGRFNVYVPDLLFFGGSSTSSSDRSESFQAECVAASMDRLGISRPASLVGISYGGFVGYRLAAAHPDAIDRIVLCCAGVSVDQADLGKEGLFVVSDVEEAVEILVPQTPDRLRQLMRLSFVRPPAAVPSCFLSDFIDVMCTEYVEEKKGLIRELIRDRKFSELPKITQKTLIVWGEQDQIFPLELGHRLNRHLEVNSKLVVIKNAGHAINLEKPKELCKHLKAFLANEPSKDHTNKAE</sequence>
<dbReference type="InterPro" id="IPR000639">
    <property type="entry name" value="Epox_hydrolase-like"/>
</dbReference>
<protein>
    <recommendedName>
        <fullName evidence="1">AB hydrolase-1 domain-containing protein</fullName>
    </recommendedName>
</protein>
<evidence type="ECO:0000259" key="1">
    <source>
        <dbReference type="Pfam" id="PF12697"/>
    </source>
</evidence>
<dbReference type="PANTHER" id="PTHR43139:SF59">
    <property type="entry name" value="ALPHA_BETA-HYDROLASES SUPERFAMILY PROTEIN"/>
    <property type="match status" value="1"/>
</dbReference>
<keyword evidence="3" id="KW-1185">Reference proteome</keyword>
<name>A0AAV9A9D5_ACOGR</name>
<dbReference type="PRINTS" id="PR00111">
    <property type="entry name" value="ABHYDROLASE"/>
</dbReference>
<dbReference type="InterPro" id="IPR052370">
    <property type="entry name" value="Meta-cleavage_hydrolase"/>
</dbReference>
<dbReference type="Pfam" id="PF12697">
    <property type="entry name" value="Abhydrolase_6"/>
    <property type="match status" value="1"/>
</dbReference>
<reference evidence="2" key="2">
    <citation type="submission" date="2023-06" db="EMBL/GenBank/DDBJ databases">
        <authorList>
            <person name="Ma L."/>
            <person name="Liu K.-W."/>
            <person name="Li Z."/>
            <person name="Hsiao Y.-Y."/>
            <person name="Qi Y."/>
            <person name="Fu T."/>
            <person name="Tang G."/>
            <person name="Zhang D."/>
            <person name="Sun W.-H."/>
            <person name="Liu D.-K."/>
            <person name="Li Y."/>
            <person name="Chen G.-Z."/>
            <person name="Liu X.-D."/>
            <person name="Liao X.-Y."/>
            <person name="Jiang Y.-T."/>
            <person name="Yu X."/>
            <person name="Hao Y."/>
            <person name="Huang J."/>
            <person name="Zhao X.-W."/>
            <person name="Ke S."/>
            <person name="Chen Y.-Y."/>
            <person name="Wu W.-L."/>
            <person name="Hsu J.-L."/>
            <person name="Lin Y.-F."/>
            <person name="Huang M.-D."/>
            <person name="Li C.-Y."/>
            <person name="Huang L."/>
            <person name="Wang Z.-W."/>
            <person name="Zhao X."/>
            <person name="Zhong W.-Y."/>
            <person name="Peng D.-H."/>
            <person name="Ahmad S."/>
            <person name="Lan S."/>
            <person name="Zhang J.-S."/>
            <person name="Tsai W.-C."/>
            <person name="Van De Peer Y."/>
            <person name="Liu Z.-J."/>
        </authorList>
    </citation>
    <scope>NUCLEOTIDE SEQUENCE</scope>
    <source>
        <strain evidence="2">SCP</strain>
        <tissue evidence="2">Leaves</tissue>
    </source>
</reference>
<dbReference type="Proteomes" id="UP001179952">
    <property type="component" value="Unassembled WGS sequence"/>
</dbReference>
<evidence type="ECO:0000313" key="3">
    <source>
        <dbReference type="Proteomes" id="UP001179952"/>
    </source>
</evidence>
<dbReference type="PRINTS" id="PR00412">
    <property type="entry name" value="EPOXHYDRLASE"/>
</dbReference>
<dbReference type="Gene3D" id="3.40.50.1820">
    <property type="entry name" value="alpha/beta hydrolase"/>
    <property type="match status" value="1"/>
</dbReference>
<dbReference type="PANTHER" id="PTHR43139">
    <property type="entry name" value="SI:DKEY-122A22.2"/>
    <property type="match status" value="1"/>
</dbReference>
<organism evidence="2 3">
    <name type="scientific">Acorus gramineus</name>
    <name type="common">Dwarf sweet flag</name>
    <dbReference type="NCBI Taxonomy" id="55184"/>
    <lineage>
        <taxon>Eukaryota</taxon>
        <taxon>Viridiplantae</taxon>
        <taxon>Streptophyta</taxon>
        <taxon>Embryophyta</taxon>
        <taxon>Tracheophyta</taxon>
        <taxon>Spermatophyta</taxon>
        <taxon>Magnoliopsida</taxon>
        <taxon>Liliopsida</taxon>
        <taxon>Acoraceae</taxon>
        <taxon>Acorus</taxon>
    </lineage>
</organism>
<evidence type="ECO:0000313" key="2">
    <source>
        <dbReference type="EMBL" id="KAK1260748.1"/>
    </source>
</evidence>
<dbReference type="EMBL" id="JAUJYN010000011">
    <property type="protein sequence ID" value="KAK1260748.1"/>
    <property type="molecule type" value="Genomic_DNA"/>
</dbReference>
<comment type="caution">
    <text evidence="2">The sequence shown here is derived from an EMBL/GenBank/DDBJ whole genome shotgun (WGS) entry which is preliminary data.</text>
</comment>